<keyword evidence="2" id="KW-1185">Reference proteome</keyword>
<gene>
    <name evidence="1" type="ORF">NP493_184g01000</name>
</gene>
<comment type="caution">
    <text evidence="1">The sequence shown here is derived from an EMBL/GenBank/DDBJ whole genome shotgun (WGS) entry which is preliminary data.</text>
</comment>
<reference evidence="1" key="1">
    <citation type="journal article" date="2023" name="Mol. Biol. Evol.">
        <title>Third-Generation Sequencing Reveals the Adaptive Role of the Epigenome in Three Deep-Sea Polychaetes.</title>
        <authorList>
            <person name="Perez M."/>
            <person name="Aroh O."/>
            <person name="Sun Y."/>
            <person name="Lan Y."/>
            <person name="Juniper S.K."/>
            <person name="Young C.R."/>
            <person name="Angers B."/>
            <person name="Qian P.Y."/>
        </authorList>
    </citation>
    <scope>NUCLEOTIDE SEQUENCE</scope>
    <source>
        <strain evidence="1">R07B-5</strain>
    </source>
</reference>
<dbReference type="Proteomes" id="UP001209878">
    <property type="component" value="Unassembled WGS sequence"/>
</dbReference>
<dbReference type="EMBL" id="JAODUO010000183">
    <property type="protein sequence ID" value="KAK2186944.1"/>
    <property type="molecule type" value="Genomic_DNA"/>
</dbReference>
<protein>
    <submittedName>
        <fullName evidence="1">Uncharacterized protein</fullName>
    </submittedName>
</protein>
<evidence type="ECO:0000313" key="2">
    <source>
        <dbReference type="Proteomes" id="UP001209878"/>
    </source>
</evidence>
<organism evidence="1 2">
    <name type="scientific">Ridgeia piscesae</name>
    <name type="common">Tubeworm</name>
    <dbReference type="NCBI Taxonomy" id="27915"/>
    <lineage>
        <taxon>Eukaryota</taxon>
        <taxon>Metazoa</taxon>
        <taxon>Spiralia</taxon>
        <taxon>Lophotrochozoa</taxon>
        <taxon>Annelida</taxon>
        <taxon>Polychaeta</taxon>
        <taxon>Sedentaria</taxon>
        <taxon>Canalipalpata</taxon>
        <taxon>Sabellida</taxon>
        <taxon>Siboglinidae</taxon>
        <taxon>Ridgeia</taxon>
    </lineage>
</organism>
<dbReference type="AlphaFoldDB" id="A0AAD9P2E9"/>
<accession>A0AAD9P2E9</accession>
<evidence type="ECO:0000313" key="1">
    <source>
        <dbReference type="EMBL" id="KAK2186944.1"/>
    </source>
</evidence>
<proteinExistence type="predicted"/>
<sequence length="89" mass="10057">MELNTIESINIDTSTVIYKSHCYVSDYTQISPLVIGCRQNYTCFCHEAPIDCGVEDSLRPNIQLSGCFLCSQTHYNEHIKQSKGTPCLH</sequence>
<name>A0AAD9P2E9_RIDPI</name>